<comment type="caution">
    <text evidence="1">The sequence shown here is derived from an EMBL/GenBank/DDBJ whole genome shotgun (WGS) entry which is preliminary data.</text>
</comment>
<organism evidence="1 2">
    <name type="scientific">Paenibacillus phytorum</name>
    <dbReference type="NCBI Taxonomy" id="2654977"/>
    <lineage>
        <taxon>Bacteria</taxon>
        <taxon>Bacillati</taxon>
        <taxon>Bacillota</taxon>
        <taxon>Bacilli</taxon>
        <taxon>Bacillales</taxon>
        <taxon>Paenibacillaceae</taxon>
        <taxon>Paenibacillus</taxon>
    </lineage>
</organism>
<evidence type="ECO:0000313" key="1">
    <source>
        <dbReference type="EMBL" id="NOU76902.1"/>
    </source>
</evidence>
<proteinExistence type="predicted"/>
<dbReference type="Proteomes" id="UP000616779">
    <property type="component" value="Unassembled WGS sequence"/>
</dbReference>
<accession>A0ABX1Y7I8</accession>
<sequence>MKYRDCQTIAKWCREGQTHLAFHAESHQQVDFTKKLRARGFMILYEDKHPQLLTKNWQIKKVLFN</sequence>
<evidence type="ECO:0000313" key="2">
    <source>
        <dbReference type="Proteomes" id="UP000616779"/>
    </source>
</evidence>
<gene>
    <name evidence="1" type="ORF">GC098_37020</name>
</gene>
<name>A0ABX1Y7I8_9BACL</name>
<reference evidence="1 2" key="1">
    <citation type="submission" date="2019-10" db="EMBL/GenBank/DDBJ databases">
        <title>Description of Paenibacillus terrestris sp. nov.</title>
        <authorList>
            <person name="Carlier A."/>
            <person name="Qi S."/>
        </authorList>
    </citation>
    <scope>NUCLEOTIDE SEQUENCE [LARGE SCALE GENOMIC DNA]</scope>
    <source>
        <strain evidence="1 2">LMG 31458</strain>
    </source>
</reference>
<dbReference type="EMBL" id="WHOA01000248">
    <property type="protein sequence ID" value="NOU76902.1"/>
    <property type="molecule type" value="Genomic_DNA"/>
</dbReference>
<keyword evidence="2" id="KW-1185">Reference proteome</keyword>
<protein>
    <submittedName>
        <fullName evidence="1">Uncharacterized protein</fullName>
    </submittedName>
</protein>